<sequence length="214" mass="24006">MKNLIYAITGSGTFVSPNAGNTIYIADSDTNKNYIEIGTIKPLDSFNVYVAEAIKSLTAKNYLEKLLDYGHPLGIPYHRMAAKQWLQRFNLDVNVENISITSGGQNSFTLILITLFQPGDKIAVDSYAYPNFIELANMLNIQLIPVAGDALGMLPDQLDFVCRRNNIQGIYLNPSCNNPTTVTMDINRRKDIAEVIKQYKLILLQTVDKLFLCY</sequence>
<keyword evidence="3" id="KW-1185">Reference proteome</keyword>
<dbReference type="GO" id="GO:0008483">
    <property type="term" value="F:transaminase activity"/>
    <property type="evidence" value="ECO:0007669"/>
    <property type="project" value="UniProtKB-KW"/>
</dbReference>
<dbReference type="CDD" id="cd00609">
    <property type="entry name" value="AAT_like"/>
    <property type="match status" value="1"/>
</dbReference>
<dbReference type="SUPFAM" id="SSF53383">
    <property type="entry name" value="PLP-dependent transferases"/>
    <property type="match status" value="1"/>
</dbReference>
<dbReference type="InterPro" id="IPR004839">
    <property type="entry name" value="Aminotransferase_I/II_large"/>
</dbReference>
<keyword evidence="2" id="KW-0808">Transferase</keyword>
<dbReference type="Pfam" id="PF00155">
    <property type="entry name" value="Aminotran_1_2"/>
    <property type="match status" value="1"/>
</dbReference>
<comment type="caution">
    <text evidence="2">The sequence shown here is derived from an EMBL/GenBank/DDBJ whole genome shotgun (WGS) entry which is preliminary data.</text>
</comment>
<evidence type="ECO:0000313" key="2">
    <source>
        <dbReference type="EMBL" id="MCZ0832195.1"/>
    </source>
</evidence>
<dbReference type="InterPro" id="IPR051446">
    <property type="entry name" value="HTH_trans_reg/aminotransferase"/>
</dbReference>
<dbReference type="PANTHER" id="PTHR46577:SF1">
    <property type="entry name" value="HTH-TYPE TRANSCRIPTIONAL REGULATORY PROTEIN GABR"/>
    <property type="match status" value="1"/>
</dbReference>
<organism evidence="2 3">
    <name type="scientific">Brevibacillus halotolerans</name>
    <dbReference type="NCBI Taxonomy" id="1507437"/>
    <lineage>
        <taxon>Bacteria</taxon>
        <taxon>Bacillati</taxon>
        <taxon>Bacillota</taxon>
        <taxon>Bacilli</taxon>
        <taxon>Bacillales</taxon>
        <taxon>Paenibacillaceae</taxon>
        <taxon>Brevibacillus</taxon>
    </lineage>
</organism>
<evidence type="ECO:0000313" key="3">
    <source>
        <dbReference type="Proteomes" id="UP001067708"/>
    </source>
</evidence>
<name>A0ABT4HZF9_9BACL</name>
<evidence type="ECO:0000259" key="1">
    <source>
        <dbReference type="Pfam" id="PF00155"/>
    </source>
</evidence>
<reference evidence="2" key="1">
    <citation type="submission" date="2022-09" db="EMBL/GenBank/DDBJ databases">
        <title>Genome analysis and characterization of larvicidal activity of Brevibacillus strains.</title>
        <authorList>
            <person name="Patrusheva E.V."/>
            <person name="Izotova A.O."/>
            <person name="Toshchakov S.V."/>
            <person name="Sineoky S.P."/>
        </authorList>
    </citation>
    <scope>NUCLEOTIDE SEQUENCE</scope>
    <source>
        <strain evidence="2">VKPM_B-13244</strain>
    </source>
</reference>
<dbReference type="Proteomes" id="UP001067708">
    <property type="component" value="Unassembled WGS sequence"/>
</dbReference>
<dbReference type="RefSeq" id="WP_258417814.1">
    <property type="nucleotide sequence ID" value="NZ_JAPTNG010000012.1"/>
</dbReference>
<protein>
    <submittedName>
        <fullName evidence="2">Aminotransferase class I/II-fold pyridoxal phosphate-dependent enzyme</fullName>
    </submittedName>
</protein>
<dbReference type="InterPro" id="IPR015424">
    <property type="entry name" value="PyrdxlP-dep_Trfase"/>
</dbReference>
<keyword evidence="2" id="KW-0032">Aminotransferase</keyword>
<dbReference type="PANTHER" id="PTHR46577">
    <property type="entry name" value="HTH-TYPE TRANSCRIPTIONAL REGULATORY PROTEIN GABR"/>
    <property type="match status" value="1"/>
</dbReference>
<proteinExistence type="predicted"/>
<dbReference type="Gene3D" id="3.40.640.10">
    <property type="entry name" value="Type I PLP-dependent aspartate aminotransferase-like (Major domain)"/>
    <property type="match status" value="1"/>
</dbReference>
<dbReference type="InterPro" id="IPR015421">
    <property type="entry name" value="PyrdxlP-dep_Trfase_major"/>
</dbReference>
<accession>A0ABT4HZF9</accession>
<dbReference type="EMBL" id="JAPTNG010000012">
    <property type="protein sequence ID" value="MCZ0832195.1"/>
    <property type="molecule type" value="Genomic_DNA"/>
</dbReference>
<feature type="domain" description="Aminotransferase class I/classII large" evidence="1">
    <location>
        <begin position="60"/>
        <end position="204"/>
    </location>
</feature>
<gene>
    <name evidence="2" type="ORF">O0535_15730</name>
</gene>